<evidence type="ECO:0000313" key="2">
    <source>
        <dbReference type="Proteomes" id="UP001164539"/>
    </source>
</evidence>
<dbReference type="Proteomes" id="UP001164539">
    <property type="component" value="Chromosome 14"/>
</dbReference>
<protein>
    <submittedName>
        <fullName evidence="1">KH domain-containing protein</fullName>
    </submittedName>
</protein>
<name>A0ACC1WQS4_MELAZ</name>
<organism evidence="1 2">
    <name type="scientific">Melia azedarach</name>
    <name type="common">Chinaberry tree</name>
    <dbReference type="NCBI Taxonomy" id="155640"/>
    <lineage>
        <taxon>Eukaryota</taxon>
        <taxon>Viridiplantae</taxon>
        <taxon>Streptophyta</taxon>
        <taxon>Embryophyta</taxon>
        <taxon>Tracheophyta</taxon>
        <taxon>Spermatophyta</taxon>
        <taxon>Magnoliopsida</taxon>
        <taxon>eudicotyledons</taxon>
        <taxon>Gunneridae</taxon>
        <taxon>Pentapetalae</taxon>
        <taxon>rosids</taxon>
        <taxon>malvids</taxon>
        <taxon>Sapindales</taxon>
        <taxon>Meliaceae</taxon>
        <taxon>Melia</taxon>
    </lineage>
</organism>
<keyword evidence="2" id="KW-1185">Reference proteome</keyword>
<dbReference type="EMBL" id="CM051407">
    <property type="protein sequence ID" value="KAJ4701541.1"/>
    <property type="molecule type" value="Genomic_DNA"/>
</dbReference>
<reference evidence="1 2" key="1">
    <citation type="journal article" date="2023" name="Science">
        <title>Complex scaffold remodeling in plant triterpene biosynthesis.</title>
        <authorList>
            <person name="De La Pena R."/>
            <person name="Hodgson H."/>
            <person name="Liu J.C."/>
            <person name="Stephenson M.J."/>
            <person name="Martin A.C."/>
            <person name="Owen C."/>
            <person name="Harkess A."/>
            <person name="Leebens-Mack J."/>
            <person name="Jimenez L.E."/>
            <person name="Osbourn A."/>
            <person name="Sattely E.S."/>
        </authorList>
    </citation>
    <scope>NUCLEOTIDE SEQUENCE [LARGE SCALE GENOMIC DNA]</scope>
    <source>
        <strain evidence="2">cv. JPN11</strain>
        <tissue evidence="1">Leaf</tissue>
    </source>
</reference>
<proteinExistence type="predicted"/>
<accession>A0ACC1WQS4</accession>
<comment type="caution">
    <text evidence="1">The sequence shown here is derived from an EMBL/GenBank/DDBJ whole genome shotgun (WGS) entry which is preliminary data.</text>
</comment>
<gene>
    <name evidence="1" type="ORF">OWV82_024772</name>
</gene>
<evidence type="ECO:0000313" key="1">
    <source>
        <dbReference type="EMBL" id="KAJ4701541.1"/>
    </source>
</evidence>
<sequence length="704" mass="75887">MSVSLTPSKRPYDDNHMESNGKGKSQKLAGNYSRNRSSNSSTDGITFRVLVPVSKIDGVIGKDGEIKSQISQIASVNIRVEEAVPGSDERVVVIETSDHKNETSDSKMETSDSKKETSENLEAIVEQSKGDGGEEANVVGESDNKKEDAENDVDEESVIVDGSEQETSHLQKALLLVFDRIVEAETGTDGADGENNKSSMFLLRLLVLSSQVGCLLGKGGSIIKQISAESGAQIRVLPRDKLPACASSSDEVVQITGEVDTVRKALQSISQLLLDNPPRDYESSPASPIGPLHPSPNRSCSSQGASTAAGHRDVADMHSAIPHFIPKFHESGFPGRLKPSQEILTFRLLCHDERVGGVIGKGGAIIRTLKQETGCDIKVLEAVPGIEDRIIIISGPAHPDDRISAPQDAVLRVQARIFRAIPDNREQTVMARLLVASNQIGCLLGRGGAIIAEMRKMSGAYIRILGRDQIPNCASENEEVVQINGEFEAVQEALLQITARLRHHFFRDSFPSINHPSFMDQVPSFPSYVGRRELSPPGMYSNFGSSFHKFDAIGGPPPHGGLHPHDDRSYSMHRNQRPGMPPHMSERKPWGPQGLVEVGGPVGFPDFAGPPHRRVSGFGGGNQPAIITSTTVEVVVPRSLVPIIQGEDGACLKQIRQISDAKITITEPTPGATETVIIISGTPEQTHAAQSLIQAFVMSETESA</sequence>